<organism evidence="4">
    <name type="scientific">freshwater metagenome</name>
    <dbReference type="NCBI Taxonomy" id="449393"/>
    <lineage>
        <taxon>unclassified sequences</taxon>
        <taxon>metagenomes</taxon>
        <taxon>ecological metagenomes</taxon>
    </lineage>
</organism>
<proteinExistence type="predicted"/>
<dbReference type="Gene3D" id="3.40.30.10">
    <property type="entry name" value="Glutaredoxin"/>
    <property type="match status" value="1"/>
</dbReference>
<dbReference type="AlphaFoldDB" id="A0A6J6TRI0"/>
<sequence>MKTLITVYSRHGCHLCEVAEATLETMKVELDFNLEIKFIDNDAALEKLYGHEVPVIHIDGEHHDFYKVDPERFRSCLEKHRQHQ</sequence>
<dbReference type="EMBL" id="CAFBPO010000007">
    <property type="protein sequence ID" value="CAB5019930.1"/>
    <property type="molecule type" value="Genomic_DNA"/>
</dbReference>
<evidence type="ECO:0000313" key="5">
    <source>
        <dbReference type="EMBL" id="CAB4792761.1"/>
    </source>
</evidence>
<evidence type="ECO:0000313" key="9">
    <source>
        <dbReference type="EMBL" id="CAB5019930.1"/>
    </source>
</evidence>
<dbReference type="PANTHER" id="PTHR33558">
    <property type="entry name" value="GLUTAREDOXIN-LIKE PROTEIN C5ORF63 HOMOLOG"/>
    <property type="match status" value="1"/>
</dbReference>
<dbReference type="InterPro" id="IPR036249">
    <property type="entry name" value="Thioredoxin-like_sf"/>
</dbReference>
<evidence type="ECO:0000313" key="10">
    <source>
        <dbReference type="EMBL" id="CAB5070540.1"/>
    </source>
</evidence>
<reference evidence="4" key="1">
    <citation type="submission" date="2020-05" db="EMBL/GenBank/DDBJ databases">
        <authorList>
            <person name="Chiriac C."/>
            <person name="Salcher M."/>
            <person name="Ghai R."/>
            <person name="Kavagutti S V."/>
        </authorList>
    </citation>
    <scope>NUCLEOTIDE SEQUENCE</scope>
</reference>
<dbReference type="EMBL" id="CAFAZW010000001">
    <property type="protein sequence ID" value="CAB4839444.1"/>
    <property type="molecule type" value="Genomic_DNA"/>
</dbReference>
<dbReference type="EMBL" id="CAFBNM010000003">
    <property type="protein sequence ID" value="CAB4947994.1"/>
    <property type="molecule type" value="Genomic_DNA"/>
</dbReference>
<dbReference type="EMBL" id="CAEZXC010000004">
    <property type="protein sequence ID" value="CAB4666147.1"/>
    <property type="molecule type" value="Genomic_DNA"/>
</dbReference>
<dbReference type="EMBL" id="CAEZYT010000003">
    <property type="protein sequence ID" value="CAB4727702.1"/>
    <property type="molecule type" value="Genomic_DNA"/>
</dbReference>
<protein>
    <submittedName>
        <fullName evidence="4">Unannotated protein</fullName>
    </submittedName>
</protein>
<evidence type="ECO:0000313" key="3">
    <source>
        <dbReference type="EMBL" id="CAB4727702.1"/>
    </source>
</evidence>
<evidence type="ECO:0000313" key="2">
    <source>
        <dbReference type="EMBL" id="CAB4666147.1"/>
    </source>
</evidence>
<evidence type="ECO:0000313" key="4">
    <source>
        <dbReference type="EMBL" id="CAB4750050.1"/>
    </source>
</evidence>
<dbReference type="InterPro" id="IPR052565">
    <property type="entry name" value="Glutaredoxin-like_YDR286C"/>
</dbReference>
<dbReference type="Pfam" id="PF05768">
    <property type="entry name" value="Glrx-like"/>
    <property type="match status" value="1"/>
</dbReference>
<dbReference type="EMBL" id="CAEZUM010000004">
    <property type="protein sequence ID" value="CAB4592399.1"/>
    <property type="molecule type" value="Genomic_DNA"/>
</dbReference>
<evidence type="ECO:0000313" key="7">
    <source>
        <dbReference type="EMBL" id="CAB4947994.1"/>
    </source>
</evidence>
<dbReference type="InterPro" id="IPR008554">
    <property type="entry name" value="Glutaredoxin-like"/>
</dbReference>
<name>A0A6J6TRI0_9ZZZZ</name>
<dbReference type="PANTHER" id="PTHR33558:SF1">
    <property type="entry name" value="GLUTAREDOXIN-LIKE PROTEIN C5ORF63 HOMOLOG"/>
    <property type="match status" value="1"/>
</dbReference>
<dbReference type="EMBL" id="CAFAAN010000001">
    <property type="protein sequence ID" value="CAB4792761.1"/>
    <property type="molecule type" value="Genomic_DNA"/>
</dbReference>
<accession>A0A6J6TRI0</accession>
<evidence type="ECO:0000313" key="8">
    <source>
        <dbReference type="EMBL" id="CAB4977097.1"/>
    </source>
</evidence>
<evidence type="ECO:0000313" key="6">
    <source>
        <dbReference type="EMBL" id="CAB4839444.1"/>
    </source>
</evidence>
<dbReference type="EMBL" id="CAFBOO010000001">
    <property type="protein sequence ID" value="CAB4977097.1"/>
    <property type="molecule type" value="Genomic_DNA"/>
</dbReference>
<dbReference type="EMBL" id="CAEZZH010000003">
    <property type="protein sequence ID" value="CAB4750050.1"/>
    <property type="molecule type" value="Genomic_DNA"/>
</dbReference>
<dbReference type="SUPFAM" id="SSF52833">
    <property type="entry name" value="Thioredoxin-like"/>
    <property type="match status" value="1"/>
</dbReference>
<evidence type="ECO:0000313" key="1">
    <source>
        <dbReference type="EMBL" id="CAB4592399.1"/>
    </source>
</evidence>
<dbReference type="EMBL" id="CAFBQY010000003">
    <property type="protein sequence ID" value="CAB5070540.1"/>
    <property type="molecule type" value="Genomic_DNA"/>
</dbReference>
<gene>
    <name evidence="1" type="ORF">UFOPK1824_00143</name>
    <name evidence="2" type="ORF">UFOPK2340_00136</name>
    <name evidence="3" type="ORF">UFOPK2772_00109</name>
    <name evidence="4" type="ORF">UFOPK2850_00339</name>
    <name evidence="5" type="ORF">UFOPK3027_00054</name>
    <name evidence="6" type="ORF">UFOPK3256_00072</name>
    <name evidence="7" type="ORF">UFOPK3827_00357</name>
    <name evidence="8" type="ORF">UFOPK3982_00171</name>
    <name evidence="9" type="ORF">UFOPK4120_00784</name>
    <name evidence="10" type="ORF">UFOPK4404_00369</name>
</gene>